<accession>A0A816SPJ1</accession>
<reference evidence="1" key="1">
    <citation type="submission" date="2021-02" db="EMBL/GenBank/DDBJ databases">
        <authorList>
            <person name="Nowell W R."/>
        </authorList>
    </citation>
    <scope>NUCLEOTIDE SEQUENCE</scope>
</reference>
<dbReference type="InterPro" id="IPR012340">
    <property type="entry name" value="NA-bd_OB-fold"/>
</dbReference>
<evidence type="ECO:0000313" key="2">
    <source>
        <dbReference type="Proteomes" id="UP000663887"/>
    </source>
</evidence>
<dbReference type="SUPFAM" id="SSF50249">
    <property type="entry name" value="Nucleic acid-binding proteins"/>
    <property type="match status" value="2"/>
</dbReference>
<dbReference type="Proteomes" id="UP000663887">
    <property type="component" value="Unassembled WGS sequence"/>
</dbReference>
<gene>
    <name evidence="1" type="ORF">XDN619_LOCUS16537</name>
</gene>
<sequence>MNTHGTGEISNWDLTDQSGSINMVAFNLNSYIMTDKLKKDKAYDFMNLSIRPASETLKTLPHPFQLVCTNATNVQEIDLSFDHRQISYSFTHLNQVNNIQLNTIIDVQVQVVRDFGISTGMKNENIWTRRDLHVSQDEIHLGMTLWNTQARFFDRNMAGLKIKLKNVKVSWFDGSRVLISMGNTQLSVV</sequence>
<protein>
    <submittedName>
        <fullName evidence="1">Uncharacterized protein</fullName>
    </submittedName>
</protein>
<comment type="caution">
    <text evidence="1">The sequence shown here is derived from an EMBL/GenBank/DDBJ whole genome shotgun (WGS) entry which is preliminary data.</text>
</comment>
<proteinExistence type="predicted"/>
<dbReference type="AlphaFoldDB" id="A0A816SPJ1"/>
<organism evidence="1 2">
    <name type="scientific">Rotaria magnacalcarata</name>
    <dbReference type="NCBI Taxonomy" id="392030"/>
    <lineage>
        <taxon>Eukaryota</taxon>
        <taxon>Metazoa</taxon>
        <taxon>Spiralia</taxon>
        <taxon>Gnathifera</taxon>
        <taxon>Rotifera</taxon>
        <taxon>Eurotatoria</taxon>
        <taxon>Bdelloidea</taxon>
        <taxon>Philodinida</taxon>
        <taxon>Philodinidae</taxon>
        <taxon>Rotaria</taxon>
    </lineage>
</organism>
<name>A0A816SPJ1_9BILA</name>
<dbReference type="EMBL" id="CAJNRG010007013">
    <property type="protein sequence ID" value="CAF2090680.1"/>
    <property type="molecule type" value="Genomic_DNA"/>
</dbReference>
<evidence type="ECO:0000313" key="1">
    <source>
        <dbReference type="EMBL" id="CAF2090680.1"/>
    </source>
</evidence>
<dbReference type="Gene3D" id="2.40.50.140">
    <property type="entry name" value="Nucleic acid-binding proteins"/>
    <property type="match status" value="2"/>
</dbReference>